<keyword evidence="4" id="KW-0472">Membrane</keyword>
<feature type="compositionally biased region" description="Low complexity" evidence="3">
    <location>
        <begin position="402"/>
        <end position="412"/>
    </location>
</feature>
<dbReference type="Proteomes" id="UP001497453">
    <property type="component" value="Chromosome 3"/>
</dbReference>
<feature type="domain" description="SH3" evidence="5">
    <location>
        <begin position="324"/>
        <end position="387"/>
    </location>
</feature>
<organism evidence="6 7">
    <name type="scientific">Somion occarium</name>
    <dbReference type="NCBI Taxonomy" id="3059160"/>
    <lineage>
        <taxon>Eukaryota</taxon>
        <taxon>Fungi</taxon>
        <taxon>Dikarya</taxon>
        <taxon>Basidiomycota</taxon>
        <taxon>Agaricomycotina</taxon>
        <taxon>Agaricomycetes</taxon>
        <taxon>Polyporales</taxon>
        <taxon>Cerrenaceae</taxon>
        <taxon>Somion</taxon>
    </lineage>
</organism>
<keyword evidence="1 2" id="KW-0728">SH3 domain</keyword>
<evidence type="ECO:0000256" key="1">
    <source>
        <dbReference type="ARBA" id="ARBA00022443"/>
    </source>
</evidence>
<proteinExistence type="predicted"/>
<evidence type="ECO:0000313" key="6">
    <source>
        <dbReference type="EMBL" id="CAL1705739.1"/>
    </source>
</evidence>
<feature type="region of interest" description="Disordered" evidence="3">
    <location>
        <begin position="301"/>
        <end position="320"/>
    </location>
</feature>
<dbReference type="Pfam" id="PF07653">
    <property type="entry name" value="SH3_2"/>
    <property type="match status" value="1"/>
</dbReference>
<evidence type="ECO:0000313" key="7">
    <source>
        <dbReference type="Proteomes" id="UP001497453"/>
    </source>
</evidence>
<evidence type="ECO:0000259" key="5">
    <source>
        <dbReference type="PROSITE" id="PS50002"/>
    </source>
</evidence>
<feature type="transmembrane region" description="Helical" evidence="4">
    <location>
        <begin position="119"/>
        <end position="141"/>
    </location>
</feature>
<dbReference type="PROSITE" id="PS50002">
    <property type="entry name" value="SH3"/>
    <property type="match status" value="1"/>
</dbReference>
<accession>A0ABP1DEU6</accession>
<sequence>MNHVCSRRYISQTGCHGIPNGFFSFVSAFFFLLSGGGEPFLSFSFLLSSFKVYLMASSNVRHLASSRRHWAREIKHREVDSFIGSTATRAPVIARAEDAATPSVSSKPVVAPLSTSVKALTGFIVVLGVCLIGIAAWRIGIWRRKRIRARHVASSKVLASLSSFEKSAPLEVTLDRKASDKKSGFIMPAIYPVELLPLPPPAHSPNKAVKKGTNRFLGHISFSRKSTSTPTQSNYPPPSYDVAVIPPLPIQATPQPALVSKANLQVEVPARPPVTLAALTVQTGTPLSPVPSPRTSSYGAYAPDSAWKTPATSRPRSKSINGKKLPRLMVVTCTFVPSLADELKIKVGETLRLVEEYEDEWCLVQRIGKPDAEKGVIPRFCLQERPEILASLPKHKKGSSLGGSHSQSNLRY</sequence>
<gene>
    <name evidence="6" type="ORF">GFSPODELE1_LOCUS5561</name>
</gene>
<evidence type="ECO:0000256" key="3">
    <source>
        <dbReference type="SAM" id="MobiDB-lite"/>
    </source>
</evidence>
<dbReference type="EMBL" id="OZ037946">
    <property type="protein sequence ID" value="CAL1705739.1"/>
    <property type="molecule type" value="Genomic_DNA"/>
</dbReference>
<evidence type="ECO:0000256" key="4">
    <source>
        <dbReference type="SAM" id="Phobius"/>
    </source>
</evidence>
<dbReference type="InterPro" id="IPR036028">
    <property type="entry name" value="SH3-like_dom_sf"/>
</dbReference>
<keyword evidence="4" id="KW-1133">Transmembrane helix</keyword>
<dbReference type="Gene3D" id="2.30.30.40">
    <property type="entry name" value="SH3 Domains"/>
    <property type="match status" value="1"/>
</dbReference>
<name>A0ABP1DEU6_9APHY</name>
<protein>
    <recommendedName>
        <fullName evidence="5">SH3 domain-containing protein</fullName>
    </recommendedName>
</protein>
<dbReference type="InterPro" id="IPR001452">
    <property type="entry name" value="SH3_domain"/>
</dbReference>
<keyword evidence="7" id="KW-1185">Reference proteome</keyword>
<reference evidence="7" key="1">
    <citation type="submission" date="2024-04" db="EMBL/GenBank/DDBJ databases">
        <authorList>
            <person name="Shaw F."/>
            <person name="Minotto A."/>
        </authorList>
    </citation>
    <scope>NUCLEOTIDE SEQUENCE [LARGE SCALE GENOMIC DNA]</scope>
</reference>
<dbReference type="SUPFAM" id="SSF50044">
    <property type="entry name" value="SH3-domain"/>
    <property type="match status" value="1"/>
</dbReference>
<feature type="region of interest" description="Disordered" evidence="3">
    <location>
        <begin position="393"/>
        <end position="412"/>
    </location>
</feature>
<feature type="transmembrane region" description="Helical" evidence="4">
    <location>
        <begin position="21"/>
        <end position="47"/>
    </location>
</feature>
<dbReference type="CDD" id="cd11854">
    <property type="entry name" value="SH3_Fus1p"/>
    <property type="match status" value="1"/>
</dbReference>
<dbReference type="InterPro" id="IPR035521">
    <property type="entry name" value="Fus1_SH3"/>
</dbReference>
<feature type="compositionally biased region" description="Polar residues" evidence="3">
    <location>
        <begin position="310"/>
        <end position="320"/>
    </location>
</feature>
<keyword evidence="4" id="KW-0812">Transmembrane</keyword>
<evidence type="ECO:0000256" key="2">
    <source>
        <dbReference type="PROSITE-ProRule" id="PRU00192"/>
    </source>
</evidence>
<dbReference type="SMART" id="SM00326">
    <property type="entry name" value="SH3"/>
    <property type="match status" value="1"/>
</dbReference>